<reference evidence="2" key="1">
    <citation type="submission" date="2022-07" db="EMBL/GenBank/DDBJ databases">
        <title>Genome Sequence of Leucocoprinus birnbaumii.</title>
        <authorList>
            <person name="Buettner E."/>
        </authorList>
    </citation>
    <scope>NUCLEOTIDE SEQUENCE</scope>
    <source>
        <strain evidence="2">VT141</strain>
    </source>
</reference>
<keyword evidence="3" id="KW-1185">Reference proteome</keyword>
<organism evidence="2 3">
    <name type="scientific">Leucocoprinus birnbaumii</name>
    <dbReference type="NCBI Taxonomy" id="56174"/>
    <lineage>
        <taxon>Eukaryota</taxon>
        <taxon>Fungi</taxon>
        <taxon>Dikarya</taxon>
        <taxon>Basidiomycota</taxon>
        <taxon>Agaricomycotina</taxon>
        <taxon>Agaricomycetes</taxon>
        <taxon>Agaricomycetidae</taxon>
        <taxon>Agaricales</taxon>
        <taxon>Agaricineae</taxon>
        <taxon>Agaricaceae</taxon>
        <taxon>Leucocoprinus</taxon>
    </lineage>
</organism>
<feature type="region of interest" description="Disordered" evidence="1">
    <location>
        <begin position="1"/>
        <end position="26"/>
    </location>
</feature>
<evidence type="ECO:0000313" key="3">
    <source>
        <dbReference type="Proteomes" id="UP001213000"/>
    </source>
</evidence>
<gene>
    <name evidence="2" type="ORF">NP233_g5849</name>
</gene>
<comment type="caution">
    <text evidence="2">The sequence shown here is derived from an EMBL/GenBank/DDBJ whole genome shotgun (WGS) entry which is preliminary data.</text>
</comment>
<protein>
    <submittedName>
        <fullName evidence="2">Uncharacterized protein</fullName>
    </submittedName>
</protein>
<accession>A0AAD5VUS4</accession>
<name>A0AAD5VUS4_9AGAR</name>
<evidence type="ECO:0000313" key="2">
    <source>
        <dbReference type="EMBL" id="KAJ3568226.1"/>
    </source>
</evidence>
<evidence type="ECO:0000256" key="1">
    <source>
        <dbReference type="SAM" id="MobiDB-lite"/>
    </source>
</evidence>
<sequence>MPKTPGRPRKLTTPIPVRTPKGDGDTVKKTRRFVMAGKLVDLLELSNKPTVVEKLKSMIQNTIDSSFDFSLELKQHDPSLMADLKTGLCQRFPDIFEHIDLNQDQKRARLEKTMMYAKSYFYRMQQSREQQPPTPRKEGKPTHEPSPPNTRSDDSVFDLSTDSPSPPSKQSRSKPRKSLSPPVEVQPPNEARTAFLNPPGSNSPSKQGIKVKAEVAYVAIPPNSGDVAQFLENCAPGSMTFLLDSFMEFGCRNRAYLELVAKRDDAEIENFLKAVLLHHPPARLQGKLFEMDVLALKWHFKQYFSDQ</sequence>
<dbReference type="EMBL" id="JANIEX010000359">
    <property type="protein sequence ID" value="KAJ3568226.1"/>
    <property type="molecule type" value="Genomic_DNA"/>
</dbReference>
<dbReference type="AlphaFoldDB" id="A0AAD5VUS4"/>
<dbReference type="Proteomes" id="UP001213000">
    <property type="component" value="Unassembled WGS sequence"/>
</dbReference>
<proteinExistence type="predicted"/>
<feature type="compositionally biased region" description="Basic residues" evidence="1">
    <location>
        <begin position="1"/>
        <end position="10"/>
    </location>
</feature>
<feature type="region of interest" description="Disordered" evidence="1">
    <location>
        <begin position="123"/>
        <end position="207"/>
    </location>
</feature>